<evidence type="ECO:0000256" key="1">
    <source>
        <dbReference type="SAM" id="MobiDB-lite"/>
    </source>
</evidence>
<keyword evidence="3" id="KW-1185">Reference proteome</keyword>
<sequence>MFPTQEFKQFQKYKGFRYNKHLYIQITALSIPSQVENTNTPERKLSIVGNLFFLHPFTDPPANKKQAKTRIQAKFRFPLTSPVTSSTVPTAVHPKTKGTPCNLQKYSRTFPRGSN</sequence>
<feature type="compositionally biased region" description="Polar residues" evidence="1">
    <location>
        <begin position="99"/>
        <end position="115"/>
    </location>
</feature>
<accession>A0A8X6Q527</accession>
<protein>
    <submittedName>
        <fullName evidence="2">Uncharacterized protein</fullName>
    </submittedName>
</protein>
<reference evidence="2" key="1">
    <citation type="submission" date="2020-08" db="EMBL/GenBank/DDBJ databases">
        <title>Multicomponent nature underlies the extraordinary mechanical properties of spider dragline silk.</title>
        <authorList>
            <person name="Kono N."/>
            <person name="Nakamura H."/>
            <person name="Mori M."/>
            <person name="Yoshida Y."/>
            <person name="Ohtoshi R."/>
            <person name="Malay A.D."/>
            <person name="Moran D.A.P."/>
            <person name="Tomita M."/>
            <person name="Numata K."/>
            <person name="Arakawa K."/>
        </authorList>
    </citation>
    <scope>NUCLEOTIDE SEQUENCE</scope>
</reference>
<dbReference type="Proteomes" id="UP000887013">
    <property type="component" value="Unassembled WGS sequence"/>
</dbReference>
<evidence type="ECO:0000313" key="3">
    <source>
        <dbReference type="Proteomes" id="UP000887013"/>
    </source>
</evidence>
<dbReference type="AlphaFoldDB" id="A0A8X6Q527"/>
<dbReference type="EMBL" id="BMAW01027093">
    <property type="protein sequence ID" value="GFU00453.1"/>
    <property type="molecule type" value="Genomic_DNA"/>
</dbReference>
<name>A0A8X6Q527_NEPPI</name>
<comment type="caution">
    <text evidence="2">The sequence shown here is derived from an EMBL/GenBank/DDBJ whole genome shotgun (WGS) entry which is preliminary data.</text>
</comment>
<gene>
    <name evidence="2" type="ORF">NPIL_267011</name>
</gene>
<organism evidence="2 3">
    <name type="scientific">Nephila pilipes</name>
    <name type="common">Giant wood spider</name>
    <name type="synonym">Nephila maculata</name>
    <dbReference type="NCBI Taxonomy" id="299642"/>
    <lineage>
        <taxon>Eukaryota</taxon>
        <taxon>Metazoa</taxon>
        <taxon>Ecdysozoa</taxon>
        <taxon>Arthropoda</taxon>
        <taxon>Chelicerata</taxon>
        <taxon>Arachnida</taxon>
        <taxon>Araneae</taxon>
        <taxon>Araneomorphae</taxon>
        <taxon>Entelegynae</taxon>
        <taxon>Araneoidea</taxon>
        <taxon>Nephilidae</taxon>
        <taxon>Nephila</taxon>
    </lineage>
</organism>
<proteinExistence type="predicted"/>
<evidence type="ECO:0000313" key="2">
    <source>
        <dbReference type="EMBL" id="GFU00453.1"/>
    </source>
</evidence>
<feature type="region of interest" description="Disordered" evidence="1">
    <location>
        <begin position="83"/>
        <end position="115"/>
    </location>
</feature>
<feature type="compositionally biased region" description="Low complexity" evidence="1">
    <location>
        <begin position="83"/>
        <end position="92"/>
    </location>
</feature>